<dbReference type="Gene3D" id="1.10.1740.10">
    <property type="match status" value="1"/>
</dbReference>
<protein>
    <submittedName>
        <fullName evidence="8">SigE family RNA polymerase sigma factor</fullName>
    </submittedName>
</protein>
<comment type="caution">
    <text evidence="8">The sequence shown here is derived from an EMBL/GenBank/DDBJ whole genome shotgun (WGS) entry which is preliminary data.</text>
</comment>
<name>A0ABS5KPC0_9ACTN</name>
<dbReference type="EMBL" id="JAAFYZ010000037">
    <property type="protein sequence ID" value="MBS2547903.1"/>
    <property type="molecule type" value="Genomic_DNA"/>
</dbReference>
<keyword evidence="4" id="KW-0238">DNA-binding</keyword>
<dbReference type="PANTHER" id="PTHR43133:SF50">
    <property type="entry name" value="ECF RNA POLYMERASE SIGMA FACTOR SIGM"/>
    <property type="match status" value="1"/>
</dbReference>
<dbReference type="InterPro" id="IPR013325">
    <property type="entry name" value="RNA_pol_sigma_r2"/>
</dbReference>
<dbReference type="Proteomes" id="UP000730482">
    <property type="component" value="Unassembled WGS sequence"/>
</dbReference>
<evidence type="ECO:0000256" key="3">
    <source>
        <dbReference type="ARBA" id="ARBA00023082"/>
    </source>
</evidence>
<dbReference type="InterPro" id="IPR039425">
    <property type="entry name" value="RNA_pol_sigma-70-like"/>
</dbReference>
<keyword evidence="9" id="KW-1185">Reference proteome</keyword>
<comment type="similarity">
    <text evidence="1">Belongs to the sigma-70 factor family. ECF subfamily.</text>
</comment>
<dbReference type="Pfam" id="PF04542">
    <property type="entry name" value="Sigma70_r2"/>
    <property type="match status" value="1"/>
</dbReference>
<evidence type="ECO:0000256" key="4">
    <source>
        <dbReference type="ARBA" id="ARBA00023125"/>
    </source>
</evidence>
<feature type="domain" description="RNA polymerase sigma-70 region 2" evidence="6">
    <location>
        <begin position="24"/>
        <end position="82"/>
    </location>
</feature>
<sequence>MRGDDTDGYDVEFREYMVSRWGGLVRFAYGLTGDRGHAEDLAQTALAKAYASWSRVRRAEDPDAYVRRILINANHRRFRKRRVEERTGDVPVEVLQGLTAADDTGAFDEREALMSALMELPPKQRAVVVLRYWDGLTETQAATVLGCSVGTVKSQASRALAKLRASAQLQDGSLTL</sequence>
<dbReference type="InterPro" id="IPR013249">
    <property type="entry name" value="RNA_pol_sigma70_r4_t2"/>
</dbReference>
<evidence type="ECO:0000313" key="9">
    <source>
        <dbReference type="Proteomes" id="UP000730482"/>
    </source>
</evidence>
<dbReference type="NCBIfam" id="TIGR02983">
    <property type="entry name" value="SigE-fam_strep"/>
    <property type="match status" value="1"/>
</dbReference>
<evidence type="ECO:0000259" key="7">
    <source>
        <dbReference type="Pfam" id="PF08281"/>
    </source>
</evidence>
<dbReference type="InterPro" id="IPR013324">
    <property type="entry name" value="RNA_pol_sigma_r3/r4-like"/>
</dbReference>
<proteinExistence type="inferred from homology"/>
<keyword evidence="5" id="KW-0804">Transcription</keyword>
<gene>
    <name evidence="8" type="ORF">KGQ19_13610</name>
</gene>
<evidence type="ECO:0000313" key="8">
    <source>
        <dbReference type="EMBL" id="MBS2547903.1"/>
    </source>
</evidence>
<dbReference type="RefSeq" id="WP_212009483.1">
    <property type="nucleotide sequence ID" value="NZ_JAAFYZ010000037.1"/>
</dbReference>
<evidence type="ECO:0000256" key="2">
    <source>
        <dbReference type="ARBA" id="ARBA00023015"/>
    </source>
</evidence>
<evidence type="ECO:0000259" key="6">
    <source>
        <dbReference type="Pfam" id="PF04542"/>
    </source>
</evidence>
<keyword evidence="2" id="KW-0805">Transcription regulation</keyword>
<dbReference type="InterPro" id="IPR036388">
    <property type="entry name" value="WH-like_DNA-bd_sf"/>
</dbReference>
<accession>A0ABS5KPC0</accession>
<dbReference type="SUPFAM" id="SSF88659">
    <property type="entry name" value="Sigma3 and sigma4 domains of RNA polymerase sigma factors"/>
    <property type="match status" value="1"/>
</dbReference>
<dbReference type="NCBIfam" id="TIGR02937">
    <property type="entry name" value="sigma70-ECF"/>
    <property type="match status" value="1"/>
</dbReference>
<evidence type="ECO:0000256" key="5">
    <source>
        <dbReference type="ARBA" id="ARBA00023163"/>
    </source>
</evidence>
<dbReference type="Gene3D" id="1.10.10.10">
    <property type="entry name" value="Winged helix-like DNA-binding domain superfamily/Winged helix DNA-binding domain"/>
    <property type="match status" value="1"/>
</dbReference>
<dbReference type="InterPro" id="IPR014325">
    <property type="entry name" value="RNA_pol_sigma-E_actinobac"/>
</dbReference>
<feature type="domain" description="RNA polymerase sigma factor 70 region 4 type 2" evidence="7">
    <location>
        <begin position="110"/>
        <end position="163"/>
    </location>
</feature>
<dbReference type="InterPro" id="IPR007627">
    <property type="entry name" value="RNA_pol_sigma70_r2"/>
</dbReference>
<dbReference type="CDD" id="cd06171">
    <property type="entry name" value="Sigma70_r4"/>
    <property type="match status" value="1"/>
</dbReference>
<keyword evidence="3" id="KW-0731">Sigma factor</keyword>
<reference evidence="8 9" key="1">
    <citation type="submission" date="2020-02" db="EMBL/GenBank/DDBJ databases">
        <title>Acidophilic actinobacteria isolated from forest soil.</title>
        <authorList>
            <person name="Golinska P."/>
        </authorList>
    </citation>
    <scope>NUCLEOTIDE SEQUENCE [LARGE SCALE GENOMIC DNA]</scope>
    <source>
        <strain evidence="8 9">NL8</strain>
    </source>
</reference>
<dbReference type="SUPFAM" id="SSF88946">
    <property type="entry name" value="Sigma2 domain of RNA polymerase sigma factors"/>
    <property type="match status" value="1"/>
</dbReference>
<evidence type="ECO:0000256" key="1">
    <source>
        <dbReference type="ARBA" id="ARBA00010641"/>
    </source>
</evidence>
<dbReference type="Pfam" id="PF08281">
    <property type="entry name" value="Sigma70_r4_2"/>
    <property type="match status" value="1"/>
</dbReference>
<organism evidence="8 9">
    <name type="scientific">Catenulispora pinistramenti</name>
    <dbReference type="NCBI Taxonomy" id="2705254"/>
    <lineage>
        <taxon>Bacteria</taxon>
        <taxon>Bacillati</taxon>
        <taxon>Actinomycetota</taxon>
        <taxon>Actinomycetes</taxon>
        <taxon>Catenulisporales</taxon>
        <taxon>Catenulisporaceae</taxon>
        <taxon>Catenulispora</taxon>
    </lineage>
</organism>
<dbReference type="InterPro" id="IPR014284">
    <property type="entry name" value="RNA_pol_sigma-70_dom"/>
</dbReference>
<dbReference type="PANTHER" id="PTHR43133">
    <property type="entry name" value="RNA POLYMERASE ECF-TYPE SIGMA FACTO"/>
    <property type="match status" value="1"/>
</dbReference>